<accession>A0ABM1ZMQ0</accession>
<protein>
    <recommendedName>
        <fullName evidence="4">Secreted protein</fullName>
    </recommendedName>
</protein>
<keyword evidence="1" id="KW-0812">Transmembrane</keyword>
<evidence type="ECO:0000256" key="1">
    <source>
        <dbReference type="SAM" id="Phobius"/>
    </source>
</evidence>
<evidence type="ECO:0008006" key="4">
    <source>
        <dbReference type="Google" id="ProtNLM"/>
    </source>
</evidence>
<evidence type="ECO:0000313" key="3">
    <source>
        <dbReference type="Proteomes" id="UP000069940"/>
    </source>
</evidence>
<reference evidence="3" key="1">
    <citation type="journal article" date="2015" name="Proc. Natl. Acad. Sci. U.S.A.">
        <title>Genome sequence of the Asian Tiger mosquito, Aedes albopictus, reveals insights into its biology, genetics, and evolution.</title>
        <authorList>
            <person name="Chen X.G."/>
            <person name="Jiang X."/>
            <person name="Gu J."/>
            <person name="Xu M."/>
            <person name="Wu Y."/>
            <person name="Deng Y."/>
            <person name="Zhang C."/>
            <person name="Bonizzoni M."/>
            <person name="Dermauw W."/>
            <person name="Vontas J."/>
            <person name="Armbruster P."/>
            <person name="Huang X."/>
            <person name="Yang Y."/>
            <person name="Zhang H."/>
            <person name="He W."/>
            <person name="Peng H."/>
            <person name="Liu Y."/>
            <person name="Wu K."/>
            <person name="Chen J."/>
            <person name="Lirakis M."/>
            <person name="Topalis P."/>
            <person name="Van Leeuwen T."/>
            <person name="Hall A.B."/>
            <person name="Jiang X."/>
            <person name="Thorpe C."/>
            <person name="Mueller R.L."/>
            <person name="Sun C."/>
            <person name="Waterhouse R.M."/>
            <person name="Yan G."/>
            <person name="Tu Z.J."/>
            <person name="Fang X."/>
            <person name="James A.A."/>
        </authorList>
    </citation>
    <scope>NUCLEOTIDE SEQUENCE [LARGE SCALE GENOMIC DNA]</scope>
    <source>
        <strain evidence="3">Foshan</strain>
    </source>
</reference>
<organism evidence="2 3">
    <name type="scientific">Aedes albopictus</name>
    <name type="common">Asian tiger mosquito</name>
    <name type="synonym">Stegomyia albopicta</name>
    <dbReference type="NCBI Taxonomy" id="7160"/>
    <lineage>
        <taxon>Eukaryota</taxon>
        <taxon>Metazoa</taxon>
        <taxon>Ecdysozoa</taxon>
        <taxon>Arthropoda</taxon>
        <taxon>Hexapoda</taxon>
        <taxon>Insecta</taxon>
        <taxon>Pterygota</taxon>
        <taxon>Neoptera</taxon>
        <taxon>Endopterygota</taxon>
        <taxon>Diptera</taxon>
        <taxon>Nematocera</taxon>
        <taxon>Culicoidea</taxon>
        <taxon>Culicidae</taxon>
        <taxon>Culicinae</taxon>
        <taxon>Aedini</taxon>
        <taxon>Aedes</taxon>
        <taxon>Stegomyia</taxon>
    </lineage>
</organism>
<dbReference type="Proteomes" id="UP000069940">
    <property type="component" value="Unassembled WGS sequence"/>
</dbReference>
<name>A0ABM1ZMQ0_AEDAL</name>
<keyword evidence="3" id="KW-1185">Reference proteome</keyword>
<dbReference type="RefSeq" id="XP_062708260.1">
    <property type="nucleotide sequence ID" value="XM_062852276.1"/>
</dbReference>
<reference evidence="2" key="2">
    <citation type="submission" date="2025-05" db="UniProtKB">
        <authorList>
            <consortium name="EnsemblMetazoa"/>
        </authorList>
    </citation>
    <scope>IDENTIFICATION</scope>
    <source>
        <strain evidence="2">Foshan</strain>
    </source>
</reference>
<sequence length="286" mass="32629">MGLLANRLDAAGSILVVMAAALVIAFWHTPAVVSGDYPHDVELFEPVTVTTAVPTIGAVVPKRSRGGGGVGGVSTFHKHVSHYPSYVKGEDPVEEYNRRRLHVDTSDYVNSAQITLDDSEKRKLLEESLIAFRKKFAKRKEDDSIKKKDKLKTVKKSKKRRKVKDTIKRSWRDDTEPIFKGNDSAALASMDYPKRYEESDPEIFPYEQTSNENRRQSSLPEETKYFQYFNFFGDGSYNTGLKRGSDRHYIEQHERASEGAGIFQKRVKWADKNGGFGEHYWDFNHV</sequence>
<keyword evidence="1" id="KW-1133">Transmembrane helix</keyword>
<dbReference type="GeneID" id="134288206"/>
<feature type="transmembrane region" description="Helical" evidence="1">
    <location>
        <begin position="12"/>
        <end position="29"/>
    </location>
</feature>
<dbReference type="EnsemblMetazoa" id="AALFPA23_019968.R29397">
    <property type="protein sequence ID" value="AALFPA23_019968.P29397"/>
    <property type="gene ID" value="AALFPA23_019968"/>
</dbReference>
<evidence type="ECO:0000313" key="2">
    <source>
        <dbReference type="EnsemblMetazoa" id="AALFPA23_019968.P29397"/>
    </source>
</evidence>
<proteinExistence type="predicted"/>
<keyword evidence="1" id="KW-0472">Membrane</keyword>